<keyword evidence="4" id="KW-1185">Reference proteome</keyword>
<dbReference type="InterPro" id="IPR052337">
    <property type="entry name" value="SAT4-like"/>
</dbReference>
<proteinExistence type="predicted"/>
<feature type="transmembrane region" description="Helical" evidence="2">
    <location>
        <begin position="53"/>
        <end position="71"/>
    </location>
</feature>
<feature type="region of interest" description="Disordered" evidence="1">
    <location>
        <begin position="312"/>
        <end position="336"/>
    </location>
</feature>
<evidence type="ECO:0000313" key="3">
    <source>
        <dbReference type="EMBL" id="KAJ5522931.1"/>
    </source>
</evidence>
<gene>
    <name evidence="3" type="ORF">N7494_013245</name>
</gene>
<evidence type="ECO:0000256" key="2">
    <source>
        <dbReference type="SAM" id="Phobius"/>
    </source>
</evidence>
<keyword evidence="2" id="KW-0472">Membrane</keyword>
<dbReference type="PANTHER" id="PTHR33048">
    <property type="entry name" value="PTH11-LIKE INTEGRAL MEMBRANE PROTEIN (AFU_ORTHOLOGUE AFUA_5G11245)"/>
    <property type="match status" value="1"/>
</dbReference>
<keyword evidence="2" id="KW-1133">Transmembrane helix</keyword>
<feature type="transmembrane region" description="Helical" evidence="2">
    <location>
        <begin position="212"/>
        <end position="234"/>
    </location>
</feature>
<evidence type="ECO:0000313" key="4">
    <source>
        <dbReference type="Proteomes" id="UP001220324"/>
    </source>
</evidence>
<protein>
    <submittedName>
        <fullName evidence="3">Uncharacterized protein</fullName>
    </submittedName>
</protein>
<sequence>MAPNYQADRIHKEAFVVCVGFFLGLAVLGVVARFAMWLGTSPRRQRTPFQDQLWLLLVALLLVLASCVMLFCKVVNPLYMVAGLQAGVARLDAPTREIDVVKMAEDCHKWVIISLMMSWCSKCAVNFFFLAFFRRLIDRLRVWQAYWWIPFTANVVLLTFGITVYYVSCPFWGVNARKLRLLPSWTTRGVLTAIRVQCATGKYMSNLVRFSAAQIALDILVDLLILAIPIALILRIRMDPLQKVALSTSLCLTILLVLLSVVRVAGLKRNGQVDTIWETFWQTMSAESGVCLAAFSGFRVFFMPRRQKTAYISPDGNRSDTSSQGMEIASTRVRPI</sequence>
<organism evidence="3 4">
    <name type="scientific">Penicillium frequentans</name>
    <dbReference type="NCBI Taxonomy" id="3151616"/>
    <lineage>
        <taxon>Eukaryota</taxon>
        <taxon>Fungi</taxon>
        <taxon>Dikarya</taxon>
        <taxon>Ascomycota</taxon>
        <taxon>Pezizomycotina</taxon>
        <taxon>Eurotiomycetes</taxon>
        <taxon>Eurotiomycetidae</taxon>
        <taxon>Eurotiales</taxon>
        <taxon>Aspergillaceae</taxon>
        <taxon>Penicillium</taxon>
    </lineage>
</organism>
<reference evidence="3 4" key="1">
    <citation type="journal article" date="2023" name="IMA Fungus">
        <title>Comparative genomic study of the Penicillium genus elucidates a diverse pangenome and 15 lateral gene transfer events.</title>
        <authorList>
            <person name="Petersen C."/>
            <person name="Sorensen T."/>
            <person name="Nielsen M.R."/>
            <person name="Sondergaard T.E."/>
            <person name="Sorensen J.L."/>
            <person name="Fitzpatrick D.A."/>
            <person name="Frisvad J.C."/>
            <person name="Nielsen K.L."/>
        </authorList>
    </citation>
    <scope>NUCLEOTIDE SEQUENCE [LARGE SCALE GENOMIC DNA]</scope>
    <source>
        <strain evidence="3 4">IBT 35679</strain>
    </source>
</reference>
<dbReference type="EMBL" id="JAQIZZ010000011">
    <property type="protein sequence ID" value="KAJ5522931.1"/>
    <property type="molecule type" value="Genomic_DNA"/>
</dbReference>
<dbReference type="PANTHER" id="PTHR33048:SF47">
    <property type="entry name" value="INTEGRAL MEMBRANE PROTEIN-RELATED"/>
    <property type="match status" value="1"/>
</dbReference>
<feature type="transmembrane region" description="Helical" evidence="2">
    <location>
        <begin position="110"/>
        <end position="133"/>
    </location>
</feature>
<dbReference type="AlphaFoldDB" id="A0AAD6CHM0"/>
<accession>A0AAD6CHM0</accession>
<keyword evidence="2" id="KW-0812">Transmembrane</keyword>
<feature type="transmembrane region" description="Helical" evidence="2">
    <location>
        <begin position="14"/>
        <end position="32"/>
    </location>
</feature>
<evidence type="ECO:0000256" key="1">
    <source>
        <dbReference type="SAM" id="MobiDB-lite"/>
    </source>
</evidence>
<comment type="caution">
    <text evidence="3">The sequence shown here is derived from an EMBL/GenBank/DDBJ whole genome shotgun (WGS) entry which is preliminary data.</text>
</comment>
<name>A0AAD6CHM0_9EURO</name>
<dbReference type="Proteomes" id="UP001220324">
    <property type="component" value="Unassembled WGS sequence"/>
</dbReference>
<feature type="transmembrane region" description="Helical" evidence="2">
    <location>
        <begin position="145"/>
        <end position="167"/>
    </location>
</feature>
<feature type="transmembrane region" description="Helical" evidence="2">
    <location>
        <begin position="279"/>
        <end position="302"/>
    </location>
</feature>
<feature type="transmembrane region" description="Helical" evidence="2">
    <location>
        <begin position="246"/>
        <end position="267"/>
    </location>
</feature>